<keyword evidence="1" id="KW-1133">Transmembrane helix</keyword>
<dbReference type="Proteomes" id="UP000077748">
    <property type="component" value="Chromosome"/>
</dbReference>
<protein>
    <submittedName>
        <fullName evidence="2">Uncharacterized protein</fullName>
    </submittedName>
</protein>
<organism evidence="2 3">
    <name type="scientific">Pseudomonas citronellolis</name>
    <dbReference type="NCBI Taxonomy" id="53408"/>
    <lineage>
        <taxon>Bacteria</taxon>
        <taxon>Pseudomonadati</taxon>
        <taxon>Pseudomonadota</taxon>
        <taxon>Gammaproteobacteria</taxon>
        <taxon>Pseudomonadales</taxon>
        <taxon>Pseudomonadaceae</taxon>
        <taxon>Pseudomonas</taxon>
    </lineage>
</organism>
<feature type="transmembrane region" description="Helical" evidence="1">
    <location>
        <begin position="24"/>
        <end position="43"/>
    </location>
</feature>
<evidence type="ECO:0000313" key="3">
    <source>
        <dbReference type="Proteomes" id="UP000077748"/>
    </source>
</evidence>
<proteinExistence type="predicted"/>
<accession>A0A1A9KKG0</accession>
<sequence length="149" mass="16354">MQRSGPEDGRHSTPAAADVRPRPWLRVFSALAIGGLMIGLMLGRLTGPTPGEPHLLAVQAQDGVLLLRFDQNARVEAGQIEGALALRVRAAGAAAEGQMRLDGQPLRWRVETREGELWITLLSTRHLGGSWDSEEKDGDWLLRVHPQLR</sequence>
<dbReference type="RefSeq" id="WP_064584761.1">
    <property type="nucleotide sequence ID" value="NZ_CP015878.1"/>
</dbReference>
<gene>
    <name evidence="2" type="ORF">A9C11_29780</name>
</gene>
<evidence type="ECO:0000256" key="1">
    <source>
        <dbReference type="SAM" id="Phobius"/>
    </source>
</evidence>
<keyword evidence="1" id="KW-0472">Membrane</keyword>
<reference evidence="2 3" key="1">
    <citation type="submission" date="2016-05" db="EMBL/GenBank/DDBJ databases">
        <title>Genome Sequence of Pseudomonas citronellolis Strain SJTE-3, an Estrogens and Persistent Organic Pollutants degradation strain.</title>
        <authorList>
            <person name="Liang R."/>
        </authorList>
    </citation>
    <scope>NUCLEOTIDE SEQUENCE [LARGE SCALE GENOMIC DNA]</scope>
    <source>
        <strain evidence="2 3">SJTE-3</strain>
    </source>
</reference>
<keyword evidence="1" id="KW-0812">Transmembrane</keyword>
<dbReference type="EMBL" id="CP015878">
    <property type="protein sequence ID" value="ANI17931.1"/>
    <property type="molecule type" value="Genomic_DNA"/>
</dbReference>
<name>A0A1A9KKG0_9PSED</name>
<evidence type="ECO:0000313" key="2">
    <source>
        <dbReference type="EMBL" id="ANI17931.1"/>
    </source>
</evidence>
<dbReference type="AlphaFoldDB" id="A0A1A9KKG0"/>